<evidence type="ECO:0000313" key="8">
    <source>
        <dbReference type="Proteomes" id="UP000694563"/>
    </source>
</evidence>
<feature type="domain" description="Glycine N-acyltransferase N-terminal" evidence="5">
    <location>
        <begin position="1"/>
        <end position="97"/>
    </location>
</feature>
<dbReference type="GO" id="GO:0047961">
    <property type="term" value="F:glycine N-acyltransferase activity"/>
    <property type="evidence" value="ECO:0007669"/>
    <property type="project" value="InterPro"/>
</dbReference>
<dbReference type="InterPro" id="IPR015938">
    <property type="entry name" value="Glycine_N-acyltransferase_N"/>
</dbReference>
<evidence type="ECO:0000256" key="1">
    <source>
        <dbReference type="ARBA" id="ARBA00022679"/>
    </source>
</evidence>
<accession>A0A8C3U8Z3</accession>
<dbReference type="PANTHER" id="PTHR15298">
    <property type="entry name" value="L-COA N-ACYLTRANSFERASE-RELATED"/>
    <property type="match status" value="1"/>
</dbReference>
<proteinExistence type="inferred from homology"/>
<keyword evidence="8" id="KW-1185">Reference proteome</keyword>
<reference evidence="7" key="1">
    <citation type="submission" date="2020-10" db="EMBL/GenBank/DDBJ databases">
        <title>Catharus ustulatus (Swainson's thrush) genome, bCatUst1, primary haplotype v2.</title>
        <authorList>
            <person name="Delmore K."/>
            <person name="Vafadar M."/>
            <person name="Formenti G."/>
            <person name="Chow W."/>
            <person name="Pelan S."/>
            <person name="Howe K."/>
            <person name="Rhie A."/>
            <person name="Mountcastle J."/>
            <person name="Haase B."/>
            <person name="Fedrigo O."/>
            <person name="Jarvis E.D."/>
        </authorList>
    </citation>
    <scope>NUCLEOTIDE SEQUENCE [LARGE SCALE GENOMIC DNA]</scope>
</reference>
<dbReference type="InterPro" id="IPR016181">
    <property type="entry name" value="Acyl_CoA_acyltransferase"/>
</dbReference>
<dbReference type="AlphaFoldDB" id="A0A8C3U8Z3"/>
<dbReference type="Gene3D" id="3.40.630.30">
    <property type="match status" value="1"/>
</dbReference>
<name>A0A8C3U8Z3_CATUS</name>
<feature type="region of interest" description="Disordered" evidence="4">
    <location>
        <begin position="110"/>
        <end position="137"/>
    </location>
</feature>
<dbReference type="InterPro" id="IPR010313">
    <property type="entry name" value="Glycine_N-acyltransferase"/>
</dbReference>
<evidence type="ECO:0000256" key="2">
    <source>
        <dbReference type="ARBA" id="ARBA00023315"/>
    </source>
</evidence>
<evidence type="ECO:0000313" key="7">
    <source>
        <dbReference type="Ensembl" id="ENSCUSP00005012138.1"/>
    </source>
</evidence>
<keyword evidence="2 3" id="KW-0012">Acyltransferase</keyword>
<evidence type="ECO:0000259" key="5">
    <source>
        <dbReference type="Pfam" id="PF06021"/>
    </source>
</evidence>
<comment type="similarity">
    <text evidence="3">Belongs to the glycine N-acyltransferase family.</text>
</comment>
<feature type="domain" description="Glycine N-acyltransferase N-terminal" evidence="5">
    <location>
        <begin position="141"/>
        <end position="181"/>
    </location>
</feature>
<dbReference type="SUPFAM" id="SSF55729">
    <property type="entry name" value="Acyl-CoA N-acyltransferases (Nat)"/>
    <property type="match status" value="1"/>
</dbReference>
<dbReference type="Ensembl" id="ENSCUST00005012646.1">
    <property type="protein sequence ID" value="ENSCUSP00005012138.1"/>
    <property type="gene ID" value="ENSCUSG00005007799.1"/>
</dbReference>
<keyword evidence="1 3" id="KW-0808">Transferase</keyword>
<organism evidence="7 8">
    <name type="scientific">Catharus ustulatus</name>
    <name type="common">Russet-backed thrush</name>
    <name type="synonym">Hylocichla ustulatus</name>
    <dbReference type="NCBI Taxonomy" id="91951"/>
    <lineage>
        <taxon>Eukaryota</taxon>
        <taxon>Metazoa</taxon>
        <taxon>Chordata</taxon>
        <taxon>Craniata</taxon>
        <taxon>Vertebrata</taxon>
        <taxon>Euteleostomi</taxon>
        <taxon>Archelosauria</taxon>
        <taxon>Archosauria</taxon>
        <taxon>Dinosauria</taxon>
        <taxon>Saurischia</taxon>
        <taxon>Theropoda</taxon>
        <taxon>Coelurosauria</taxon>
        <taxon>Aves</taxon>
        <taxon>Neognathae</taxon>
        <taxon>Neoaves</taxon>
        <taxon>Telluraves</taxon>
        <taxon>Australaves</taxon>
        <taxon>Passeriformes</taxon>
        <taxon>Turdidae</taxon>
        <taxon>Catharus</taxon>
    </lineage>
</organism>
<dbReference type="PANTHER" id="PTHR15298:SF1">
    <property type="entry name" value="GLYCINE N-ACYLTRANSFERASE-LIKE PROTEIN"/>
    <property type="match status" value="1"/>
</dbReference>
<sequence length="288" mass="31914">MKILTCPAQLQRLEGILRKSLPLALPVFGAVLNINRGNPGQYEVLVDKWPEFGAVLARPSGEVVPVNDGYWNTQAAFYRDLEAYRAIWQEGRVWSWTLSSTTPTGILTPAPCPSPGESPHPCPHMRTPLSPPLTPASPRPAPGVRLGSLSPSHADLLNDTWPYGGNARSRRYLAELLERFPQVCLQDSSGQPVAWVLTDHFGTGTHSYTLPEHRRHGHMQVALTVAAQRAHARGFPTFGHTALQNRPMQQLQELLGHQRLPGVCSGWHRQALEGQTVTHSREWHRAEG</sequence>
<dbReference type="Pfam" id="PF06021">
    <property type="entry name" value="Gly_acyl_tr_N"/>
    <property type="match status" value="2"/>
</dbReference>
<gene>
    <name evidence="7" type="primary">LOC116998364</name>
</gene>
<evidence type="ECO:0000256" key="4">
    <source>
        <dbReference type="SAM" id="MobiDB-lite"/>
    </source>
</evidence>
<evidence type="ECO:0000256" key="3">
    <source>
        <dbReference type="RuleBase" id="RU368002"/>
    </source>
</evidence>
<dbReference type="EC" id="2.3.1.-" evidence="3"/>
<evidence type="ECO:0000259" key="6">
    <source>
        <dbReference type="Pfam" id="PF08444"/>
    </source>
</evidence>
<feature type="compositionally biased region" description="Pro residues" evidence="4">
    <location>
        <begin position="110"/>
        <end position="122"/>
    </location>
</feature>
<protein>
    <recommendedName>
        <fullName evidence="3">Glycine N-acyltransferase-like protein</fullName>
        <ecNumber evidence="3">2.3.1.-</ecNumber>
    </recommendedName>
</protein>
<dbReference type="Pfam" id="PF08444">
    <property type="entry name" value="Gly_acyl_tr_C"/>
    <property type="match status" value="1"/>
</dbReference>
<dbReference type="InterPro" id="IPR013652">
    <property type="entry name" value="Glycine_N-acyltransferase_C"/>
</dbReference>
<reference evidence="7" key="3">
    <citation type="submission" date="2025-09" db="UniProtKB">
        <authorList>
            <consortium name="Ensembl"/>
        </authorList>
    </citation>
    <scope>IDENTIFICATION</scope>
</reference>
<reference evidence="7" key="2">
    <citation type="submission" date="2025-08" db="UniProtKB">
        <authorList>
            <consortium name="Ensembl"/>
        </authorList>
    </citation>
    <scope>IDENTIFICATION</scope>
</reference>
<dbReference type="Proteomes" id="UP000694563">
    <property type="component" value="Chromosome 6"/>
</dbReference>
<feature type="domain" description="Glycine N-acyltransferase C-terminal" evidence="6">
    <location>
        <begin position="183"/>
        <end position="267"/>
    </location>
</feature>
<dbReference type="GO" id="GO:0005739">
    <property type="term" value="C:mitochondrion"/>
    <property type="evidence" value="ECO:0007669"/>
    <property type="project" value="InterPro"/>
</dbReference>